<dbReference type="STRING" id="1423730.FC75_GL000241"/>
<proteinExistence type="predicted"/>
<accession>A0A0R2F3Z5</accession>
<feature type="transmembrane region" description="Helical" evidence="1">
    <location>
        <begin position="193"/>
        <end position="215"/>
    </location>
</feature>
<evidence type="ECO:0000259" key="3">
    <source>
        <dbReference type="Pfam" id="PF04536"/>
    </source>
</evidence>
<dbReference type="EMBL" id="AYZJ01000077">
    <property type="protein sequence ID" value="KRN19140.1"/>
    <property type="molecule type" value="Genomic_DNA"/>
</dbReference>
<dbReference type="Gene3D" id="3.10.310.50">
    <property type="match status" value="1"/>
</dbReference>
<keyword evidence="1" id="KW-0812">Transmembrane</keyword>
<evidence type="ECO:0000313" key="5">
    <source>
        <dbReference type="Proteomes" id="UP000050865"/>
    </source>
</evidence>
<dbReference type="PANTHER" id="PTHR30373">
    <property type="entry name" value="UPF0603 PROTEIN YGCG"/>
    <property type="match status" value="1"/>
</dbReference>
<feature type="chain" id="PRO_5006416758" evidence="2">
    <location>
        <begin position="27"/>
        <end position="454"/>
    </location>
</feature>
<name>A0A0R2F3Z5_9LACO</name>
<feature type="signal peptide" evidence="2">
    <location>
        <begin position="1"/>
        <end position="26"/>
    </location>
</feature>
<comment type="caution">
    <text evidence="4">The sequence shown here is derived from an EMBL/GenBank/DDBJ whole genome shotgun (WGS) entry which is preliminary data.</text>
</comment>
<evidence type="ECO:0000313" key="4">
    <source>
        <dbReference type="EMBL" id="KRN19140.1"/>
    </source>
</evidence>
<keyword evidence="2" id="KW-0732">Signal</keyword>
<protein>
    <submittedName>
        <fullName evidence="4">Beta-propeller domains of methanol dehydrogenase type</fullName>
    </submittedName>
</protein>
<organism evidence="4 5">
    <name type="scientific">Lacticaseibacillus camelliae DSM 22697 = JCM 13995</name>
    <dbReference type="NCBI Taxonomy" id="1423730"/>
    <lineage>
        <taxon>Bacteria</taxon>
        <taxon>Bacillati</taxon>
        <taxon>Bacillota</taxon>
        <taxon>Bacilli</taxon>
        <taxon>Lactobacillales</taxon>
        <taxon>Lactobacillaceae</taxon>
        <taxon>Lacticaseibacillus</taxon>
    </lineage>
</organism>
<dbReference type="RefSeq" id="WP_056989844.1">
    <property type="nucleotide sequence ID" value="NZ_AYZJ01000077.1"/>
</dbReference>
<gene>
    <name evidence="4" type="ORF">FC75_GL000241</name>
</gene>
<dbReference type="Pfam" id="PF04536">
    <property type="entry name" value="TPM_phosphatase"/>
    <property type="match status" value="1"/>
</dbReference>
<dbReference type="InterPro" id="IPR007621">
    <property type="entry name" value="TPM_dom"/>
</dbReference>
<sequence length="454" mass="50255">MKKWGLWLSLVLGLALMLGIGHPVQAAGLTDKQIQQTQEWYRDPQGVIGAHTQQALYTANYRAFQKIKGKPQIAVIVTSGKDEDDLQDYANEQFKKYGFGHADWDNGLLLTIEPKEHHYWLEVGYGLEPVVPDGSADEIVTAHVKNQLRADQYDQAIAAIVNNTVRRVQRHQSAIYTPADIGRHQAHERLQNAITVAIVWACVLMMVGMAARFFLLRNWIGRTLAGQPDTFPILQQLHEAGIVIDPNKVPGGGWQLFSRQMALTAAFAKLIRRDYIKWLAAAPQLGPLPYYYYKVQDDRMTDDKWPAAELATASSLATVLTDETERPGRLPALTTIKGHTDAEQRKVGAYQDRFEKWIRFSDAKPEEASHVWQEFFAHVTPEDASLSDDKLTKLWSVILKHQRDPEIEQTGVSGMPVWVTANYVHASAPTSSGGGFGAGGGGGASGGGGFGGSW</sequence>
<reference evidence="4 5" key="1">
    <citation type="journal article" date="2015" name="Genome Announc.">
        <title>Expanding the biotechnology potential of lactobacilli through comparative genomics of 213 strains and associated genera.</title>
        <authorList>
            <person name="Sun Z."/>
            <person name="Harris H.M."/>
            <person name="McCann A."/>
            <person name="Guo C."/>
            <person name="Argimon S."/>
            <person name="Zhang W."/>
            <person name="Yang X."/>
            <person name="Jeffery I.B."/>
            <person name="Cooney J.C."/>
            <person name="Kagawa T.F."/>
            <person name="Liu W."/>
            <person name="Song Y."/>
            <person name="Salvetti E."/>
            <person name="Wrobel A."/>
            <person name="Rasinkangas P."/>
            <person name="Parkhill J."/>
            <person name="Rea M.C."/>
            <person name="O'Sullivan O."/>
            <person name="Ritari J."/>
            <person name="Douillard F.P."/>
            <person name="Paul Ross R."/>
            <person name="Yang R."/>
            <person name="Briner A.E."/>
            <person name="Felis G.E."/>
            <person name="de Vos W.M."/>
            <person name="Barrangou R."/>
            <person name="Klaenhammer T.R."/>
            <person name="Caufield P.W."/>
            <person name="Cui Y."/>
            <person name="Zhang H."/>
            <person name="O'Toole P.W."/>
        </authorList>
    </citation>
    <scope>NUCLEOTIDE SEQUENCE [LARGE SCALE GENOMIC DNA]</scope>
    <source>
        <strain evidence="4 5">DSM 22697</strain>
    </source>
</reference>
<evidence type="ECO:0000256" key="1">
    <source>
        <dbReference type="SAM" id="Phobius"/>
    </source>
</evidence>
<keyword evidence="5" id="KW-1185">Reference proteome</keyword>
<keyword evidence="1" id="KW-1133">Transmembrane helix</keyword>
<feature type="domain" description="TPM" evidence="3">
    <location>
        <begin position="43"/>
        <end position="165"/>
    </location>
</feature>
<dbReference type="AlphaFoldDB" id="A0A0R2F3Z5"/>
<evidence type="ECO:0000256" key="2">
    <source>
        <dbReference type="SAM" id="SignalP"/>
    </source>
</evidence>
<dbReference type="PANTHER" id="PTHR30373:SF2">
    <property type="entry name" value="UPF0603 PROTEIN YGCG"/>
    <property type="match status" value="1"/>
</dbReference>
<dbReference type="Proteomes" id="UP000050865">
    <property type="component" value="Unassembled WGS sequence"/>
</dbReference>
<dbReference type="PATRIC" id="fig|1423730.4.peg.252"/>
<keyword evidence="1" id="KW-0472">Membrane</keyword>